<feature type="signal peptide" evidence="1">
    <location>
        <begin position="1"/>
        <end position="23"/>
    </location>
</feature>
<gene>
    <name evidence="2" type="ORF">C4532_04120</name>
</gene>
<dbReference type="GO" id="GO:1902929">
    <property type="term" value="C:plasma membrane of growing cell tip"/>
    <property type="evidence" value="ECO:0007669"/>
    <property type="project" value="TreeGrafter"/>
</dbReference>
<protein>
    <submittedName>
        <fullName evidence="2">Uncharacterized protein</fullName>
    </submittedName>
</protein>
<dbReference type="GO" id="GO:0005935">
    <property type="term" value="C:cellular bud neck"/>
    <property type="evidence" value="ECO:0007669"/>
    <property type="project" value="TreeGrafter"/>
</dbReference>
<feature type="non-terminal residue" evidence="2">
    <location>
        <position position="394"/>
    </location>
</feature>
<name>A0A419F5I1_9BACT</name>
<dbReference type="AlphaFoldDB" id="A0A419F5I1"/>
<keyword evidence="1" id="KW-0732">Signal</keyword>
<evidence type="ECO:0000256" key="1">
    <source>
        <dbReference type="SAM" id="SignalP"/>
    </source>
</evidence>
<dbReference type="InterPro" id="IPR011043">
    <property type="entry name" value="Gal_Oxase/kelch_b-propeller"/>
</dbReference>
<evidence type="ECO:0000313" key="2">
    <source>
        <dbReference type="EMBL" id="RJP73718.1"/>
    </source>
</evidence>
<feature type="chain" id="PRO_5019180208" evidence="1">
    <location>
        <begin position="24"/>
        <end position="394"/>
    </location>
</feature>
<proteinExistence type="predicted"/>
<accession>A0A419F5I1</accession>
<dbReference type="PANTHER" id="PTHR31778">
    <property type="entry name" value="BUD SITE SELECTION PROTEIN RAX2"/>
    <property type="match status" value="1"/>
</dbReference>
<evidence type="ECO:0000313" key="3">
    <source>
        <dbReference type="Proteomes" id="UP000285961"/>
    </source>
</evidence>
<sequence length="394" mass="39870">MKRRSILLWIVLLLTFTGNSSTAQNPDDVYWENTISPSVTGLGGTVRAAAVFDGLLVVGGGFESAGEERVGHIAAWNGSTWLSLGTGLGGEYASVSALTVFDGKLIAGGSFSTAGGDPVGYIAAWDGSSWSPLGSGMNSYILALTVHDNKLIAAGYFTTAGDTQVNRVAAWDGSTWSSLSTGMNGNVYALTVYDGKLVAGGAFSSAGGALASCVALWNGSSWSRLSSEIGGGDNTPVVSALAVYDGKLIVGGGIATAGSDSVECIAAWNGSSWSRLGSGLGPASDWPRVYALTVYDGKLIAGGPFTEAGGVSANLVAAWDGSDWSAFGSGLGSDEASSGFFQEVTAFATYDNKLIAVGDFNTAGEVAVGKIAAWDGVSWLPLGSGTNGPVLALT</sequence>
<reference evidence="2 3" key="1">
    <citation type="journal article" date="2017" name="ISME J.">
        <title>Energy and carbon metabolisms in a deep terrestrial subsurface fluid microbial community.</title>
        <authorList>
            <person name="Momper L."/>
            <person name="Jungbluth S.P."/>
            <person name="Lee M.D."/>
            <person name="Amend J.P."/>
        </authorList>
    </citation>
    <scope>NUCLEOTIDE SEQUENCE [LARGE SCALE GENOMIC DNA]</scope>
    <source>
        <strain evidence="2">SURF_17</strain>
    </source>
</reference>
<dbReference type="Proteomes" id="UP000285961">
    <property type="component" value="Unassembled WGS sequence"/>
</dbReference>
<comment type="caution">
    <text evidence="2">The sequence shown here is derived from an EMBL/GenBank/DDBJ whole genome shotgun (WGS) entry which is preliminary data.</text>
</comment>
<dbReference type="EMBL" id="QZKI01000025">
    <property type="protein sequence ID" value="RJP73718.1"/>
    <property type="molecule type" value="Genomic_DNA"/>
</dbReference>
<dbReference type="PANTHER" id="PTHR31778:SF2">
    <property type="entry name" value="BUD SITE SELECTION PROTEIN RAX2"/>
    <property type="match status" value="1"/>
</dbReference>
<organism evidence="2 3">
    <name type="scientific">Candidatus Abyssobacteria bacterium SURF_17</name>
    <dbReference type="NCBI Taxonomy" id="2093361"/>
    <lineage>
        <taxon>Bacteria</taxon>
        <taxon>Pseudomonadati</taxon>
        <taxon>Candidatus Hydrogenedentota</taxon>
        <taxon>Candidatus Abyssobacteria</taxon>
    </lineage>
</organism>
<dbReference type="SUPFAM" id="SSF50965">
    <property type="entry name" value="Galactose oxidase, central domain"/>
    <property type="match status" value="1"/>
</dbReference>